<reference evidence="2" key="1">
    <citation type="submission" date="2022-11" db="UniProtKB">
        <authorList>
            <consortium name="WormBaseParasite"/>
        </authorList>
    </citation>
    <scope>IDENTIFICATION</scope>
</reference>
<organism evidence="1 2">
    <name type="scientific">Globodera rostochiensis</name>
    <name type="common">Golden nematode worm</name>
    <name type="synonym">Heterodera rostochiensis</name>
    <dbReference type="NCBI Taxonomy" id="31243"/>
    <lineage>
        <taxon>Eukaryota</taxon>
        <taxon>Metazoa</taxon>
        <taxon>Ecdysozoa</taxon>
        <taxon>Nematoda</taxon>
        <taxon>Chromadorea</taxon>
        <taxon>Rhabditida</taxon>
        <taxon>Tylenchina</taxon>
        <taxon>Tylenchomorpha</taxon>
        <taxon>Tylenchoidea</taxon>
        <taxon>Heteroderidae</taxon>
        <taxon>Heteroderinae</taxon>
        <taxon>Globodera</taxon>
    </lineage>
</organism>
<keyword evidence="1" id="KW-1185">Reference proteome</keyword>
<protein>
    <submittedName>
        <fullName evidence="2">Uncharacterized protein</fullName>
    </submittedName>
</protein>
<dbReference type="Proteomes" id="UP000887572">
    <property type="component" value="Unplaced"/>
</dbReference>
<sequence length="120" mass="13819">MPRSAQIGLRPRIFGFERVNNPADDHSKCADIDKQKINSDQRNIDQRNGARIDQAICDEPCNARTLEKEKLARGREAWCEKRHYFASKHGTRNASEENFLDRAWKGGLLRTEKCHLGARL</sequence>
<name>A0A914HRC5_GLORO</name>
<dbReference type="AlphaFoldDB" id="A0A914HRC5"/>
<proteinExistence type="predicted"/>
<accession>A0A914HRC5</accession>
<dbReference type="WBParaSite" id="Gr19_v10_g3933.t2">
    <property type="protein sequence ID" value="Gr19_v10_g3933.t2"/>
    <property type="gene ID" value="Gr19_v10_g3933"/>
</dbReference>
<evidence type="ECO:0000313" key="1">
    <source>
        <dbReference type="Proteomes" id="UP000887572"/>
    </source>
</evidence>
<evidence type="ECO:0000313" key="2">
    <source>
        <dbReference type="WBParaSite" id="Gr19_v10_g3933.t2"/>
    </source>
</evidence>